<reference evidence="3 4" key="1">
    <citation type="submission" date="2018-10" db="EMBL/GenBank/DDBJ databases">
        <title>Genomic Encyclopedia of Type Strains, Phase IV (KMG-IV): sequencing the most valuable type-strain genomes for metagenomic binning, comparative biology and taxonomic classification.</title>
        <authorList>
            <person name="Goeker M."/>
        </authorList>
    </citation>
    <scope>NUCLEOTIDE SEQUENCE [LARGE SCALE GENOMIC DNA]</scope>
    <source>
        <strain evidence="3 4">DSM 22008</strain>
    </source>
</reference>
<dbReference type="OrthoDB" id="8481828at2"/>
<gene>
    <name evidence="3" type="ORF">DES40_2160</name>
</gene>
<dbReference type="AlphaFoldDB" id="A0A420WEK6"/>
<proteinExistence type="inferred from homology"/>
<evidence type="ECO:0000256" key="2">
    <source>
        <dbReference type="SAM" id="MobiDB-lite"/>
    </source>
</evidence>
<dbReference type="EMBL" id="RBII01000002">
    <property type="protein sequence ID" value="RKQ69360.1"/>
    <property type="molecule type" value="Genomic_DNA"/>
</dbReference>
<comment type="similarity">
    <text evidence="1">Belongs to the SDHAF4 family.</text>
</comment>
<dbReference type="InterPro" id="IPR012875">
    <property type="entry name" value="SDHF4"/>
</dbReference>
<feature type="region of interest" description="Disordered" evidence="2">
    <location>
        <begin position="1"/>
        <end position="71"/>
    </location>
</feature>
<name>A0A420WEK6_9PROT</name>
<dbReference type="InParanoid" id="A0A420WEK6"/>
<feature type="compositionally biased region" description="Basic and acidic residues" evidence="2">
    <location>
        <begin position="26"/>
        <end position="64"/>
    </location>
</feature>
<keyword evidence="4" id="KW-1185">Reference proteome</keyword>
<sequence length="71" mass="7945">MSETQPKDNLLQPTEKKVLSPAAKRALAEAELRRKARDAENTARPSEKSGPKGEEPTRYGDWERGGIAYDF</sequence>
<comment type="caution">
    <text evidence="3">The sequence shown here is derived from an EMBL/GenBank/DDBJ whole genome shotgun (WGS) entry which is preliminary data.</text>
</comment>
<evidence type="ECO:0008006" key="5">
    <source>
        <dbReference type="Google" id="ProtNLM"/>
    </source>
</evidence>
<accession>A0A420WEK6</accession>
<evidence type="ECO:0000256" key="1">
    <source>
        <dbReference type="ARBA" id="ARBA00005701"/>
    </source>
</evidence>
<dbReference type="Proteomes" id="UP000282211">
    <property type="component" value="Unassembled WGS sequence"/>
</dbReference>
<evidence type="ECO:0000313" key="4">
    <source>
        <dbReference type="Proteomes" id="UP000282211"/>
    </source>
</evidence>
<evidence type="ECO:0000313" key="3">
    <source>
        <dbReference type="EMBL" id="RKQ69360.1"/>
    </source>
</evidence>
<dbReference type="Pfam" id="PF07896">
    <property type="entry name" value="DUF1674"/>
    <property type="match status" value="1"/>
</dbReference>
<dbReference type="RefSeq" id="WP_121101926.1">
    <property type="nucleotide sequence ID" value="NZ_RBII01000002.1"/>
</dbReference>
<organism evidence="3 4">
    <name type="scientific">Litorimonas taeanensis</name>
    <dbReference type="NCBI Taxonomy" id="568099"/>
    <lineage>
        <taxon>Bacteria</taxon>
        <taxon>Pseudomonadati</taxon>
        <taxon>Pseudomonadota</taxon>
        <taxon>Alphaproteobacteria</taxon>
        <taxon>Maricaulales</taxon>
        <taxon>Robiginitomaculaceae</taxon>
    </lineage>
</organism>
<protein>
    <recommendedName>
        <fullName evidence="5">DUF1674 domain-containing protein</fullName>
    </recommendedName>
</protein>